<dbReference type="GO" id="GO:0009055">
    <property type="term" value="F:electron transfer activity"/>
    <property type="evidence" value="ECO:0007669"/>
    <property type="project" value="InterPro"/>
</dbReference>
<accession>A0A6C2YNL5</accession>
<dbReference type="Pfam" id="PF01322">
    <property type="entry name" value="Cytochrom_C_2"/>
    <property type="match status" value="1"/>
</dbReference>
<dbReference type="EMBL" id="LR593887">
    <property type="protein sequence ID" value="VTS02731.1"/>
    <property type="molecule type" value="Genomic_DNA"/>
</dbReference>
<organism evidence="1">
    <name type="scientific">Tuwongella immobilis</name>
    <dbReference type="NCBI Taxonomy" id="692036"/>
    <lineage>
        <taxon>Bacteria</taxon>
        <taxon>Pseudomonadati</taxon>
        <taxon>Planctomycetota</taxon>
        <taxon>Planctomycetia</taxon>
        <taxon>Gemmatales</taxon>
        <taxon>Gemmataceae</taxon>
        <taxon>Tuwongella</taxon>
    </lineage>
</organism>
<dbReference type="SUPFAM" id="SSF47175">
    <property type="entry name" value="Cytochromes"/>
    <property type="match status" value="1"/>
</dbReference>
<dbReference type="AlphaFoldDB" id="A0A6C2YNL5"/>
<dbReference type="Proteomes" id="UP000464378">
    <property type="component" value="Chromosome"/>
</dbReference>
<dbReference type="InParanoid" id="A0A6C2YNL5"/>
<dbReference type="EMBL" id="LR586016">
    <property type="protein sequence ID" value="VIP02881.1"/>
    <property type="molecule type" value="Genomic_DNA"/>
</dbReference>
<dbReference type="GO" id="GO:0005506">
    <property type="term" value="F:iron ion binding"/>
    <property type="evidence" value="ECO:0007669"/>
    <property type="project" value="InterPro"/>
</dbReference>
<dbReference type="GO" id="GO:0020037">
    <property type="term" value="F:heme binding"/>
    <property type="evidence" value="ECO:0007669"/>
    <property type="project" value="InterPro"/>
</dbReference>
<proteinExistence type="predicted"/>
<keyword evidence="2" id="KW-1185">Reference proteome</keyword>
<dbReference type="InterPro" id="IPR002321">
    <property type="entry name" value="Cyt_c_II"/>
</dbReference>
<protein>
    <recommendedName>
        <fullName evidence="3">Cytochrome c</fullName>
    </recommendedName>
</protein>
<dbReference type="KEGG" id="tim:GMBLW1_10790"/>
<sequence>MRNLMTKIAGFLVLAAGVVVLPSLVVADGEIGTGKIMQKLHGKKGIHKEIAKLTKSGEADYTKLAPLAKEYDDLATALTKNEPEVGDKASWTKLTKSYATDATALHTAADKKDDAGFKSAFGKLSKSCKACHDNHR</sequence>
<dbReference type="GO" id="GO:0022900">
    <property type="term" value="P:electron transport chain"/>
    <property type="evidence" value="ECO:0007669"/>
    <property type="project" value="InterPro"/>
</dbReference>
<dbReference type="Gene3D" id="1.20.120.10">
    <property type="entry name" value="Cytochrome c/b562"/>
    <property type="match status" value="1"/>
</dbReference>
<reference evidence="1" key="1">
    <citation type="submission" date="2019-04" db="EMBL/GenBank/DDBJ databases">
        <authorList>
            <consortium name="Science for Life Laboratories"/>
        </authorList>
    </citation>
    <scope>NUCLEOTIDE SEQUENCE</scope>
    <source>
        <strain evidence="1">MBLW1</strain>
    </source>
</reference>
<gene>
    <name evidence="1" type="ORF">GMBLW1_10790</name>
</gene>
<evidence type="ECO:0008006" key="3">
    <source>
        <dbReference type="Google" id="ProtNLM"/>
    </source>
</evidence>
<dbReference type="InterPro" id="IPR010980">
    <property type="entry name" value="Cyt_c/b562"/>
</dbReference>
<dbReference type="PROSITE" id="PS51009">
    <property type="entry name" value="CYTCII"/>
    <property type="match status" value="1"/>
</dbReference>
<dbReference type="RefSeq" id="WP_162658009.1">
    <property type="nucleotide sequence ID" value="NZ_LR593887.1"/>
</dbReference>
<name>A0A6C2YNL5_9BACT</name>
<evidence type="ECO:0000313" key="1">
    <source>
        <dbReference type="EMBL" id="VIP02881.1"/>
    </source>
</evidence>
<evidence type="ECO:0000313" key="2">
    <source>
        <dbReference type="Proteomes" id="UP000464378"/>
    </source>
</evidence>